<dbReference type="AlphaFoldDB" id="A0A4U5PKB5"/>
<accession>A0A4U5PKB5</accession>
<comment type="caution">
    <text evidence="1">The sequence shown here is derived from an EMBL/GenBank/DDBJ whole genome shotgun (WGS) entry which is preliminary data.</text>
</comment>
<dbReference type="Proteomes" id="UP000298663">
    <property type="component" value="Unassembled WGS sequence"/>
</dbReference>
<protein>
    <submittedName>
        <fullName evidence="1">Uncharacterized protein</fullName>
    </submittedName>
</protein>
<sequence length="104" mass="11949">MKNREIRMFKLLNLKTDASTSLVRLGSVEKTIEDAYEALDSLILEAGDRAKRHNSERIEGWLDKADNRKPRTKEALTVVLKQERSIPRRAPAATDWDLRRDDGS</sequence>
<proteinExistence type="predicted"/>
<reference evidence="1 2" key="1">
    <citation type="journal article" date="2015" name="Genome Biol.">
        <title>Comparative genomics of Steinernema reveals deeply conserved gene regulatory networks.</title>
        <authorList>
            <person name="Dillman A.R."/>
            <person name="Macchietto M."/>
            <person name="Porter C.F."/>
            <person name="Rogers A."/>
            <person name="Williams B."/>
            <person name="Antoshechkin I."/>
            <person name="Lee M.M."/>
            <person name="Goodwin Z."/>
            <person name="Lu X."/>
            <person name="Lewis E.E."/>
            <person name="Goodrich-Blair H."/>
            <person name="Stock S.P."/>
            <person name="Adams B.J."/>
            <person name="Sternberg P.W."/>
            <person name="Mortazavi A."/>
        </authorList>
    </citation>
    <scope>NUCLEOTIDE SEQUENCE [LARGE SCALE GENOMIC DNA]</scope>
    <source>
        <strain evidence="1 2">ALL</strain>
    </source>
</reference>
<evidence type="ECO:0000313" key="1">
    <source>
        <dbReference type="EMBL" id="TKR97020.1"/>
    </source>
</evidence>
<reference evidence="1 2" key="2">
    <citation type="journal article" date="2019" name="G3 (Bethesda)">
        <title>Hybrid Assembly of the Genome of the Entomopathogenic Nematode Steinernema carpocapsae Identifies the X-Chromosome.</title>
        <authorList>
            <person name="Serra L."/>
            <person name="Macchietto M."/>
            <person name="Macias-Munoz A."/>
            <person name="McGill C.J."/>
            <person name="Rodriguez I.M."/>
            <person name="Rodriguez B."/>
            <person name="Murad R."/>
            <person name="Mortazavi A."/>
        </authorList>
    </citation>
    <scope>NUCLEOTIDE SEQUENCE [LARGE SCALE GENOMIC DNA]</scope>
    <source>
        <strain evidence="1 2">ALL</strain>
    </source>
</reference>
<gene>
    <name evidence="1" type="ORF">L596_010949</name>
</gene>
<organism evidence="1 2">
    <name type="scientific">Steinernema carpocapsae</name>
    <name type="common">Entomopathogenic nematode</name>
    <dbReference type="NCBI Taxonomy" id="34508"/>
    <lineage>
        <taxon>Eukaryota</taxon>
        <taxon>Metazoa</taxon>
        <taxon>Ecdysozoa</taxon>
        <taxon>Nematoda</taxon>
        <taxon>Chromadorea</taxon>
        <taxon>Rhabditida</taxon>
        <taxon>Tylenchina</taxon>
        <taxon>Panagrolaimomorpha</taxon>
        <taxon>Strongyloidoidea</taxon>
        <taxon>Steinernematidae</taxon>
        <taxon>Steinernema</taxon>
    </lineage>
</organism>
<evidence type="ECO:0000313" key="2">
    <source>
        <dbReference type="Proteomes" id="UP000298663"/>
    </source>
</evidence>
<name>A0A4U5PKB5_STECR</name>
<dbReference type="EMBL" id="AZBU02000002">
    <property type="protein sequence ID" value="TKR97020.1"/>
    <property type="molecule type" value="Genomic_DNA"/>
</dbReference>
<keyword evidence="2" id="KW-1185">Reference proteome</keyword>